<feature type="region of interest" description="Disordered" evidence="1">
    <location>
        <begin position="280"/>
        <end position="394"/>
    </location>
</feature>
<name>A0A6A0GPH6_HYAAZ</name>
<dbReference type="SUPFAM" id="SSF49899">
    <property type="entry name" value="Concanavalin A-like lectins/glucanases"/>
    <property type="match status" value="1"/>
</dbReference>
<comment type="caution">
    <text evidence="3">The sequence shown here is derived from an EMBL/GenBank/DDBJ whole genome shotgun (WGS) entry which is preliminary data.</text>
</comment>
<dbReference type="AlphaFoldDB" id="A0A6A0GPH6"/>
<protein>
    <recommendedName>
        <fullName evidence="2">B30.2/SPRY domain-containing protein</fullName>
    </recommendedName>
</protein>
<evidence type="ECO:0000313" key="3">
    <source>
        <dbReference type="EMBL" id="KAA0183888.1"/>
    </source>
</evidence>
<reference evidence="3" key="1">
    <citation type="submission" date="2014-08" db="EMBL/GenBank/DDBJ databases">
        <authorList>
            <person name="Murali S."/>
            <person name="Richards S."/>
            <person name="Bandaranaike D."/>
            <person name="Bellair M."/>
            <person name="Blankenburg K."/>
            <person name="Chao H."/>
            <person name="Dinh H."/>
            <person name="Doddapaneni H."/>
            <person name="Dugan-Rocha S."/>
            <person name="Elkadiri S."/>
            <person name="Gnanaolivu R."/>
            <person name="Hughes D."/>
            <person name="Lee S."/>
            <person name="Li M."/>
            <person name="Ming W."/>
            <person name="Munidasa M."/>
            <person name="Muniz J."/>
            <person name="Nguyen L."/>
            <person name="Osuji N."/>
            <person name="Pu L.-L."/>
            <person name="Puazo M."/>
            <person name="Skinner E."/>
            <person name="Qu C."/>
            <person name="Quiroz J."/>
            <person name="Raj R."/>
            <person name="Weissenberger G."/>
            <person name="Xin Y."/>
            <person name="Zou X."/>
            <person name="Han Y."/>
            <person name="Worley K."/>
            <person name="Muzny D."/>
            <person name="Gibbs R."/>
        </authorList>
    </citation>
    <scope>NUCLEOTIDE SEQUENCE</scope>
    <source>
        <strain evidence="3">HAZT.00-mixed</strain>
        <tissue evidence="3">Whole organism</tissue>
    </source>
</reference>
<dbReference type="Pfam" id="PF00622">
    <property type="entry name" value="SPRY"/>
    <property type="match status" value="1"/>
</dbReference>
<feature type="domain" description="B30.2/SPRY" evidence="2">
    <location>
        <begin position="1"/>
        <end position="195"/>
    </location>
</feature>
<feature type="compositionally biased region" description="Polar residues" evidence="1">
    <location>
        <begin position="280"/>
        <end position="301"/>
    </location>
</feature>
<dbReference type="SMART" id="SM00449">
    <property type="entry name" value="SPRY"/>
    <property type="match status" value="1"/>
</dbReference>
<dbReference type="InterPro" id="IPR013320">
    <property type="entry name" value="ConA-like_dom_sf"/>
</dbReference>
<evidence type="ECO:0000256" key="1">
    <source>
        <dbReference type="SAM" id="MobiDB-lite"/>
    </source>
</evidence>
<reference evidence="3" key="3">
    <citation type="submission" date="2019-06" db="EMBL/GenBank/DDBJ databases">
        <authorList>
            <person name="Poynton C."/>
            <person name="Hasenbein S."/>
            <person name="Benoit J.B."/>
            <person name="Sepulveda M.S."/>
            <person name="Poelchau M.F."/>
            <person name="Murali S.C."/>
            <person name="Chen S."/>
            <person name="Glastad K.M."/>
            <person name="Werren J.H."/>
            <person name="Vineis J.H."/>
            <person name="Bowen J.L."/>
            <person name="Friedrich M."/>
            <person name="Jones J."/>
            <person name="Robertson H.M."/>
            <person name="Feyereisen R."/>
            <person name="Mechler-Hickson A."/>
            <person name="Mathers N."/>
            <person name="Lee C.E."/>
            <person name="Colbourne J.K."/>
            <person name="Biales A."/>
            <person name="Johnston J.S."/>
            <person name="Wellborn G.A."/>
            <person name="Rosendale A.J."/>
            <person name="Cridge A.G."/>
            <person name="Munoz-Torres M.C."/>
            <person name="Bain P.A."/>
            <person name="Manny A.R."/>
            <person name="Major K.M."/>
            <person name="Lambert F.N."/>
            <person name="Vulpe C.D."/>
            <person name="Tuck P."/>
            <person name="Blalock B.J."/>
            <person name="Lin Y.-Y."/>
            <person name="Smith M.E."/>
            <person name="Ochoa-Acuna H."/>
            <person name="Chen M.-J.M."/>
            <person name="Childers C.P."/>
            <person name="Qu J."/>
            <person name="Dugan S."/>
            <person name="Lee S.L."/>
            <person name="Chao H."/>
            <person name="Dinh H."/>
            <person name="Han Y."/>
            <person name="Doddapaneni H."/>
            <person name="Worley K.C."/>
            <person name="Muzny D.M."/>
            <person name="Gibbs R.A."/>
            <person name="Richards S."/>
        </authorList>
    </citation>
    <scope>NUCLEOTIDE SEQUENCE</scope>
    <source>
        <strain evidence="3">HAZT.00-mixed</strain>
        <tissue evidence="3">Whole organism</tissue>
    </source>
</reference>
<dbReference type="InterPro" id="IPR003877">
    <property type="entry name" value="SPRY_dom"/>
</dbReference>
<dbReference type="PANTHER" id="PTHR12245:SF13">
    <property type="entry name" value="B30.2_SPRY DOMAIN-CONTAINING PROTEIN"/>
    <property type="match status" value="1"/>
</dbReference>
<proteinExistence type="predicted"/>
<evidence type="ECO:0000259" key="2">
    <source>
        <dbReference type="PROSITE" id="PS50188"/>
    </source>
</evidence>
<accession>A0A6A0GPH6</accession>
<feature type="compositionally biased region" description="Polar residues" evidence="1">
    <location>
        <begin position="331"/>
        <end position="373"/>
    </location>
</feature>
<dbReference type="Proteomes" id="UP000711488">
    <property type="component" value="Unassembled WGS sequence"/>
</dbReference>
<sequence length="462" mass="50808">MEKLNKHKKILSSPNLIYDDTRPDSPEDNLLVQEVGFDPEKLLCCSVEGGHTLVHGPGGRGYGLGSTPITSGCFQWKFLIVKESRGYEGTCIGVSKFPVRDYSHRTTSDMWLYRAYSGNLYHNGELSRTLPGFTQGDYITVVLDMEARTLSFGKNGDEPEVAFENIDAPELYPCVLFYSTNPGEKVKMVDMQMRGSPKDLDVGEPYCAPQAAVMCEAHVTLLRELHNNSNWTKHVNESIIERLRATEKIFPANVAQTDPFITQDAIKDETDESNSVENLIKENQSPQDVPRISTPSRQTSLSDRASSEKSDEESDSSGPDHRYGPQDEDSCSSVQSNESERSNSSCAQNAGRFASTQNFGDCGSGSESRTAQTEPRRRRKSRSKSSSSNISKCRAGSEDWSCLDQLCRDVWPALAVIGGVDGGLRVGGQCVVGGPSGRRAMVLGMLKPGQTSIKVLVLLFYL</sequence>
<organism evidence="3">
    <name type="scientific">Hyalella azteca</name>
    <name type="common">Amphipod</name>
    <dbReference type="NCBI Taxonomy" id="294128"/>
    <lineage>
        <taxon>Eukaryota</taxon>
        <taxon>Metazoa</taxon>
        <taxon>Ecdysozoa</taxon>
        <taxon>Arthropoda</taxon>
        <taxon>Crustacea</taxon>
        <taxon>Multicrustacea</taxon>
        <taxon>Malacostraca</taxon>
        <taxon>Eumalacostraca</taxon>
        <taxon>Peracarida</taxon>
        <taxon>Amphipoda</taxon>
        <taxon>Senticaudata</taxon>
        <taxon>Talitrida</taxon>
        <taxon>Talitroidea</taxon>
        <taxon>Hyalellidae</taxon>
        <taxon>Hyalella</taxon>
    </lineage>
</organism>
<dbReference type="Gene3D" id="2.60.120.920">
    <property type="match status" value="1"/>
</dbReference>
<dbReference type="FunFam" id="2.60.120.920:FF:000015">
    <property type="entry name" value="LOW QUALITY PROTEIN: probable E3 ubiquitin-protein ligase HERC1"/>
    <property type="match status" value="1"/>
</dbReference>
<dbReference type="InterPro" id="IPR001870">
    <property type="entry name" value="B30.2/SPRY"/>
</dbReference>
<dbReference type="PANTHER" id="PTHR12245">
    <property type="entry name" value="SPRY DOMAIN CONTAINING SOCS BOX PROTEIN"/>
    <property type="match status" value="1"/>
</dbReference>
<dbReference type="GO" id="GO:0043161">
    <property type="term" value="P:proteasome-mediated ubiquitin-dependent protein catabolic process"/>
    <property type="evidence" value="ECO:0007669"/>
    <property type="project" value="TreeGrafter"/>
</dbReference>
<dbReference type="EMBL" id="JQDR03017367">
    <property type="protein sequence ID" value="KAA0183888.1"/>
    <property type="molecule type" value="Genomic_DNA"/>
</dbReference>
<dbReference type="InterPro" id="IPR043136">
    <property type="entry name" value="B30.2/SPRY_sf"/>
</dbReference>
<gene>
    <name evidence="3" type="ORF">HAZT_HAZT005959</name>
</gene>
<reference evidence="3" key="2">
    <citation type="journal article" date="2018" name="Environ. Sci. Technol.">
        <title>The Toxicogenome of Hyalella azteca: A Model for Sediment Ecotoxicology and Evolutionary Toxicology.</title>
        <authorList>
            <person name="Poynton H.C."/>
            <person name="Hasenbein S."/>
            <person name="Benoit J.B."/>
            <person name="Sepulveda M.S."/>
            <person name="Poelchau M.F."/>
            <person name="Hughes D.S.T."/>
            <person name="Murali S.C."/>
            <person name="Chen S."/>
            <person name="Glastad K.M."/>
            <person name="Goodisman M.A.D."/>
            <person name="Werren J.H."/>
            <person name="Vineis J.H."/>
            <person name="Bowen J.L."/>
            <person name="Friedrich M."/>
            <person name="Jones J."/>
            <person name="Robertson H.M."/>
            <person name="Feyereisen R."/>
            <person name="Mechler-Hickson A."/>
            <person name="Mathers N."/>
            <person name="Lee C.E."/>
            <person name="Colbourne J.K."/>
            <person name="Biales A."/>
            <person name="Johnston J.S."/>
            <person name="Wellborn G.A."/>
            <person name="Rosendale A.J."/>
            <person name="Cridge A.G."/>
            <person name="Munoz-Torres M.C."/>
            <person name="Bain P.A."/>
            <person name="Manny A.R."/>
            <person name="Major K.M."/>
            <person name="Lambert F.N."/>
            <person name="Vulpe C.D."/>
            <person name="Tuck P."/>
            <person name="Blalock B.J."/>
            <person name="Lin Y.Y."/>
            <person name="Smith M.E."/>
            <person name="Ochoa-Acuna H."/>
            <person name="Chen M.M."/>
            <person name="Childers C.P."/>
            <person name="Qu J."/>
            <person name="Dugan S."/>
            <person name="Lee S.L."/>
            <person name="Chao H."/>
            <person name="Dinh H."/>
            <person name="Han Y."/>
            <person name="Doddapaneni H."/>
            <person name="Worley K.C."/>
            <person name="Muzny D.M."/>
            <person name="Gibbs R.A."/>
            <person name="Richards S."/>
        </authorList>
    </citation>
    <scope>NUCLEOTIDE SEQUENCE</scope>
    <source>
        <strain evidence="3">HAZT.00-mixed</strain>
        <tissue evidence="3">Whole organism</tissue>
    </source>
</reference>
<dbReference type="InterPro" id="IPR035768">
    <property type="entry name" value="SPRY_HERC1"/>
</dbReference>
<dbReference type="InterPro" id="IPR050672">
    <property type="entry name" value="FBXO45-Fsn/SPSB_families"/>
</dbReference>
<dbReference type="GO" id="GO:0019005">
    <property type="term" value="C:SCF ubiquitin ligase complex"/>
    <property type="evidence" value="ECO:0007669"/>
    <property type="project" value="TreeGrafter"/>
</dbReference>
<dbReference type="CDD" id="cd12881">
    <property type="entry name" value="SPRY_HERC1"/>
    <property type="match status" value="1"/>
</dbReference>
<dbReference type="PROSITE" id="PS50188">
    <property type="entry name" value="B302_SPRY"/>
    <property type="match status" value="1"/>
</dbReference>